<gene>
    <name evidence="1" type="ORF">FQA47_000439</name>
</gene>
<dbReference type="Proteomes" id="UP000646548">
    <property type="component" value="Unassembled WGS sequence"/>
</dbReference>
<name>A0A834CK97_ORYME</name>
<organism evidence="1 2">
    <name type="scientific">Oryzias melastigma</name>
    <name type="common">Marine medaka</name>
    <dbReference type="NCBI Taxonomy" id="30732"/>
    <lineage>
        <taxon>Eukaryota</taxon>
        <taxon>Metazoa</taxon>
        <taxon>Chordata</taxon>
        <taxon>Craniata</taxon>
        <taxon>Vertebrata</taxon>
        <taxon>Euteleostomi</taxon>
        <taxon>Actinopterygii</taxon>
        <taxon>Neopterygii</taxon>
        <taxon>Teleostei</taxon>
        <taxon>Neoteleostei</taxon>
        <taxon>Acanthomorphata</taxon>
        <taxon>Ovalentaria</taxon>
        <taxon>Atherinomorphae</taxon>
        <taxon>Beloniformes</taxon>
        <taxon>Adrianichthyidae</taxon>
        <taxon>Oryziinae</taxon>
        <taxon>Oryzias</taxon>
    </lineage>
</organism>
<comment type="caution">
    <text evidence="1">The sequence shown here is derived from an EMBL/GenBank/DDBJ whole genome shotgun (WGS) entry which is preliminary data.</text>
</comment>
<dbReference type="EMBL" id="WKFB01000269">
    <property type="protein sequence ID" value="KAF6728888.1"/>
    <property type="molecule type" value="Genomic_DNA"/>
</dbReference>
<reference evidence="1" key="1">
    <citation type="journal article" name="BMC Genomics">
        <title>Long-read sequencing and de novo genome assembly of marine medaka (Oryzias melastigma).</title>
        <authorList>
            <person name="Liang P."/>
            <person name="Saqib H.S.A."/>
            <person name="Ni X."/>
            <person name="Shen Y."/>
        </authorList>
    </citation>
    <scope>NUCLEOTIDE SEQUENCE</scope>
    <source>
        <strain evidence="1">Bigg-433</strain>
    </source>
</reference>
<proteinExistence type="predicted"/>
<sequence>MLQKDQINGTCVCWKQVFNNQKCCGSIPSPSNRHQDVNQQGGRGGKMEVKLAYKRKNFLRTHPTNAHQLEAGFCLRQASAWRACVFGLQATTLNSLLCKCIFSIAVLLY</sequence>
<dbReference type="AlphaFoldDB" id="A0A834CK97"/>
<accession>A0A834CK97</accession>
<evidence type="ECO:0000313" key="1">
    <source>
        <dbReference type="EMBL" id="KAF6728888.1"/>
    </source>
</evidence>
<protein>
    <submittedName>
        <fullName evidence="1">Uncharacterized protein</fullName>
    </submittedName>
</protein>
<evidence type="ECO:0000313" key="2">
    <source>
        <dbReference type="Proteomes" id="UP000646548"/>
    </source>
</evidence>